<evidence type="ECO:0008006" key="2">
    <source>
        <dbReference type="Google" id="ProtNLM"/>
    </source>
</evidence>
<proteinExistence type="predicted"/>
<dbReference type="EMBL" id="CACRUT010000020">
    <property type="protein sequence ID" value="VYU52762.1"/>
    <property type="molecule type" value="Genomic_DNA"/>
</dbReference>
<gene>
    <name evidence="1" type="ORF">PCLFYP37_03242</name>
</gene>
<dbReference type="RefSeq" id="WP_270652075.1">
    <property type="nucleotide sequence ID" value="NZ_CACRUT010000020.1"/>
</dbReference>
<protein>
    <recommendedName>
        <fullName evidence="2">Transposase</fullName>
    </recommendedName>
</protein>
<evidence type="ECO:0000313" key="1">
    <source>
        <dbReference type="EMBL" id="VYU52762.1"/>
    </source>
</evidence>
<reference evidence="1" key="1">
    <citation type="submission" date="2019-11" db="EMBL/GenBank/DDBJ databases">
        <authorList>
            <person name="Feng L."/>
        </authorList>
    </citation>
    <scope>NUCLEOTIDE SEQUENCE</scope>
    <source>
        <strain evidence="1">PclaraLFYP37</strain>
    </source>
</reference>
<organism evidence="1">
    <name type="scientific">Paraprevotella clara</name>
    <dbReference type="NCBI Taxonomy" id="454154"/>
    <lineage>
        <taxon>Bacteria</taxon>
        <taxon>Pseudomonadati</taxon>
        <taxon>Bacteroidota</taxon>
        <taxon>Bacteroidia</taxon>
        <taxon>Bacteroidales</taxon>
        <taxon>Prevotellaceae</taxon>
        <taxon>Paraprevotella</taxon>
    </lineage>
</organism>
<accession>A0A6N3FL23</accession>
<sequence>MIAYDILLALDRLILPTDLLACFDIVKIENGSETMTIYLDEQNLPPLSSSTLAHSLESKGFLPAIEIRDFPIRDNKVTLYVRRRKWIDRTTHQIICNTLELTANGTRHSKEFASFLKGLLWRNARLRLALLNAIITLTAISLNGSTKNI</sequence>
<name>A0A6N3FL23_9BACT</name>
<dbReference type="AlphaFoldDB" id="A0A6N3FL23"/>